<dbReference type="Proteomes" id="UP000261245">
    <property type="component" value="Unassembled WGS sequence"/>
</dbReference>
<sequence>RDAKGYTGLMDCQTRDKWKLDFAFNASFTSLNVAKVTMKGMGMEYSMSSFKSLMTNIYLVKRIFKASGYTPNRTLISKIFKDLSCLQRIAA</sequence>
<dbReference type="AlphaFoldDB" id="A0AA92TFL0"/>
<protein>
    <submittedName>
        <fullName evidence="1">Transposase</fullName>
    </submittedName>
</protein>
<organism evidence="1 2">
    <name type="scientific">Segatella copri</name>
    <dbReference type="NCBI Taxonomy" id="165179"/>
    <lineage>
        <taxon>Bacteria</taxon>
        <taxon>Pseudomonadati</taxon>
        <taxon>Bacteroidota</taxon>
        <taxon>Bacteroidia</taxon>
        <taxon>Bacteroidales</taxon>
        <taxon>Prevotellaceae</taxon>
        <taxon>Segatella</taxon>
    </lineage>
</organism>
<accession>A0AA92TFL0</accession>
<evidence type="ECO:0000313" key="1">
    <source>
        <dbReference type="EMBL" id="RGN03167.1"/>
    </source>
</evidence>
<gene>
    <name evidence="1" type="ORF">DXB80_14245</name>
</gene>
<dbReference type="EMBL" id="QSUC01000066">
    <property type="protein sequence ID" value="RGN03167.1"/>
    <property type="molecule type" value="Genomic_DNA"/>
</dbReference>
<reference evidence="1 2" key="1">
    <citation type="submission" date="2018-08" db="EMBL/GenBank/DDBJ databases">
        <title>A genome reference for cultivated species of the human gut microbiota.</title>
        <authorList>
            <person name="Zou Y."/>
            <person name="Xue W."/>
            <person name="Luo G."/>
        </authorList>
    </citation>
    <scope>NUCLEOTIDE SEQUENCE [LARGE SCALE GENOMIC DNA]</scope>
    <source>
        <strain evidence="1 2">OM06-11</strain>
    </source>
</reference>
<proteinExistence type="predicted"/>
<evidence type="ECO:0000313" key="2">
    <source>
        <dbReference type="Proteomes" id="UP000261245"/>
    </source>
</evidence>
<feature type="non-terminal residue" evidence="1">
    <location>
        <position position="1"/>
    </location>
</feature>
<name>A0AA92TFL0_9BACT</name>
<comment type="caution">
    <text evidence="1">The sequence shown here is derived from an EMBL/GenBank/DDBJ whole genome shotgun (WGS) entry which is preliminary data.</text>
</comment>